<organism evidence="1 2">
    <name type="scientific">Colletotrichum navitas</name>
    <dbReference type="NCBI Taxonomy" id="681940"/>
    <lineage>
        <taxon>Eukaryota</taxon>
        <taxon>Fungi</taxon>
        <taxon>Dikarya</taxon>
        <taxon>Ascomycota</taxon>
        <taxon>Pezizomycotina</taxon>
        <taxon>Sordariomycetes</taxon>
        <taxon>Hypocreomycetidae</taxon>
        <taxon>Glomerellales</taxon>
        <taxon>Glomerellaceae</taxon>
        <taxon>Colletotrichum</taxon>
        <taxon>Colletotrichum graminicola species complex</taxon>
    </lineage>
</organism>
<accession>A0AAD8PUF9</accession>
<dbReference type="RefSeq" id="XP_060411945.1">
    <property type="nucleotide sequence ID" value="XM_060564750.1"/>
</dbReference>
<sequence>MYIRKASRQAPANSPILLRDRAGEAVGTYLLGVTLLGKTYCFPNRQRPYVSPPGEPMTTPKTYELLALGHHTTHMPLNTGRGHTFLHAPDPVWLCRVPDRLHMPTSDDALADVRPPSTDMVVTNVKTVPALATADPSSVHRRTHTSPYRDVVKPQVGSGLCPNCVIQQPGPAPLQLRTKERLDTVTAAGHAPLRT</sequence>
<dbReference type="Proteomes" id="UP001230504">
    <property type="component" value="Unassembled WGS sequence"/>
</dbReference>
<evidence type="ECO:0000313" key="2">
    <source>
        <dbReference type="Proteomes" id="UP001230504"/>
    </source>
</evidence>
<reference evidence="1" key="1">
    <citation type="submission" date="2021-06" db="EMBL/GenBank/DDBJ databases">
        <title>Comparative genomics, transcriptomics and evolutionary studies reveal genomic signatures of adaptation to plant cell wall in hemibiotrophic fungi.</title>
        <authorList>
            <consortium name="DOE Joint Genome Institute"/>
            <person name="Baroncelli R."/>
            <person name="Diaz J.F."/>
            <person name="Benocci T."/>
            <person name="Peng M."/>
            <person name="Battaglia E."/>
            <person name="Haridas S."/>
            <person name="Andreopoulos W."/>
            <person name="Labutti K."/>
            <person name="Pangilinan J."/>
            <person name="Floch G.L."/>
            <person name="Makela M.R."/>
            <person name="Henrissat B."/>
            <person name="Grigoriev I.V."/>
            <person name="Crouch J.A."/>
            <person name="De Vries R.P."/>
            <person name="Sukno S.A."/>
            <person name="Thon M.R."/>
        </authorList>
    </citation>
    <scope>NUCLEOTIDE SEQUENCE</scope>
    <source>
        <strain evidence="1">CBS 125086</strain>
    </source>
</reference>
<dbReference type="AlphaFoldDB" id="A0AAD8PUF9"/>
<comment type="caution">
    <text evidence="1">The sequence shown here is derived from an EMBL/GenBank/DDBJ whole genome shotgun (WGS) entry which is preliminary data.</text>
</comment>
<proteinExistence type="predicted"/>
<protein>
    <submittedName>
        <fullName evidence="1">Uncharacterized protein</fullName>
    </submittedName>
</protein>
<dbReference type="GeneID" id="85448990"/>
<evidence type="ECO:0000313" key="1">
    <source>
        <dbReference type="EMBL" id="KAK1584884.1"/>
    </source>
</evidence>
<name>A0AAD8PUF9_9PEZI</name>
<gene>
    <name evidence="1" type="ORF">LY79DRAFT_691589</name>
</gene>
<keyword evidence="2" id="KW-1185">Reference proteome</keyword>
<dbReference type="EMBL" id="JAHLJV010000050">
    <property type="protein sequence ID" value="KAK1584884.1"/>
    <property type="molecule type" value="Genomic_DNA"/>
</dbReference>